<evidence type="ECO:0000313" key="1">
    <source>
        <dbReference type="EMBL" id="EER42292.1"/>
    </source>
</evidence>
<accession>C6HCK2</accession>
<reference evidence="2" key="1">
    <citation type="submission" date="2009-05" db="EMBL/GenBank/DDBJ databases">
        <title>The genome sequence of Ajellomyces capsulatus strain H143.</title>
        <authorList>
            <person name="Champion M."/>
            <person name="Cuomo C.A."/>
            <person name="Ma L.-J."/>
            <person name="Henn M.R."/>
            <person name="Sil A."/>
            <person name="Goldman B."/>
            <person name="Young S.K."/>
            <person name="Kodira C.D."/>
            <person name="Zeng Q."/>
            <person name="Koehrsen M."/>
            <person name="Alvarado L."/>
            <person name="Berlin A.M."/>
            <person name="Borenstein D."/>
            <person name="Chen Z."/>
            <person name="Engels R."/>
            <person name="Freedman E."/>
            <person name="Gellesch M."/>
            <person name="Goldberg J."/>
            <person name="Griggs A."/>
            <person name="Gujja S."/>
            <person name="Heiman D.I."/>
            <person name="Hepburn T.A."/>
            <person name="Howarth C."/>
            <person name="Jen D."/>
            <person name="Larson L."/>
            <person name="Lewis B."/>
            <person name="Mehta T."/>
            <person name="Park D."/>
            <person name="Pearson M."/>
            <person name="Roberts A."/>
            <person name="Saif S."/>
            <person name="Shea T.D."/>
            <person name="Shenoy N."/>
            <person name="Sisk P."/>
            <person name="Stolte C."/>
            <person name="Sykes S."/>
            <person name="Walk T."/>
            <person name="White J."/>
            <person name="Yandava C."/>
            <person name="Klein B."/>
            <person name="McEwen J.G."/>
            <person name="Puccia R."/>
            <person name="Goldman G.H."/>
            <person name="Felipe M.S."/>
            <person name="Nino-Vega G."/>
            <person name="San-Blas G."/>
            <person name="Taylor J.W."/>
            <person name="Mendoza L."/>
            <person name="Galagan J.E."/>
            <person name="Nusbaum C."/>
            <person name="Birren B.W."/>
        </authorList>
    </citation>
    <scope>NUCLEOTIDE SEQUENCE [LARGE SCALE GENOMIC DNA]</scope>
    <source>
        <strain evidence="2">H143</strain>
    </source>
</reference>
<evidence type="ECO:0000313" key="2">
    <source>
        <dbReference type="Proteomes" id="UP000002624"/>
    </source>
</evidence>
<dbReference type="STRING" id="544712.C6HCK2"/>
<gene>
    <name evidence="1" type="ORF">HCDG_03751</name>
</gene>
<proteinExistence type="predicted"/>
<dbReference type="Proteomes" id="UP000002624">
    <property type="component" value="Unassembled WGS sequence"/>
</dbReference>
<sequence>MLTDDEAVPTVERWTSDNVADGEQELTFAPDRSRWTLIKGKWWYRSSYPGALLFNLGAFLLPALYGTLSKLWVANIDDETGCPNPTFDPSSNMQMGILPDDNVARCSNIPFDPSMYMQNGIMQLETLPLKDTAVRAASKVRSKVKRSSHPTYSWLYPPDCEKDVEPVVTQWLQDKVNLEYVSRQIGKPFKSDPLENVVEYYAIVWTDRSGKLEEPFPGKHLVIIGLDYVDENNGLPVFKDTKSLDHGEYIVISGDDDMIMSDKGGGISLFVVLDMSTGCQ</sequence>
<dbReference type="VEuPathDB" id="FungiDB:HCDG_03751"/>
<protein>
    <submittedName>
        <fullName evidence="1">Uncharacterized protein</fullName>
    </submittedName>
</protein>
<name>C6HCK2_AJECH</name>
<organism evidence="1 2">
    <name type="scientific">Ajellomyces capsulatus (strain H143)</name>
    <name type="common">Darling's disease fungus</name>
    <name type="synonym">Histoplasma capsulatum</name>
    <dbReference type="NCBI Taxonomy" id="544712"/>
    <lineage>
        <taxon>Eukaryota</taxon>
        <taxon>Fungi</taxon>
        <taxon>Dikarya</taxon>
        <taxon>Ascomycota</taxon>
        <taxon>Pezizomycotina</taxon>
        <taxon>Eurotiomycetes</taxon>
        <taxon>Eurotiomycetidae</taxon>
        <taxon>Onygenales</taxon>
        <taxon>Ajellomycetaceae</taxon>
        <taxon>Histoplasma</taxon>
    </lineage>
</organism>
<dbReference type="AlphaFoldDB" id="C6HCK2"/>
<dbReference type="HOGENOM" id="CLU_993834_0_0_1"/>
<dbReference type="OrthoDB" id="4181570at2759"/>
<dbReference type="EMBL" id="GG692422">
    <property type="protein sequence ID" value="EER42292.1"/>
    <property type="molecule type" value="Genomic_DNA"/>
</dbReference>